<dbReference type="InterPro" id="IPR011701">
    <property type="entry name" value="MFS"/>
</dbReference>
<evidence type="ECO:0000256" key="3">
    <source>
        <dbReference type="ARBA" id="ARBA00022692"/>
    </source>
</evidence>
<keyword evidence="4 6" id="KW-1133">Transmembrane helix</keyword>
<evidence type="ECO:0000256" key="6">
    <source>
        <dbReference type="SAM" id="Phobius"/>
    </source>
</evidence>
<comment type="caution">
    <text evidence="8">The sequence shown here is derived from an EMBL/GenBank/DDBJ whole genome shotgun (WGS) entry which is preliminary data.</text>
</comment>
<gene>
    <name evidence="8" type="ORF">CLV71_10432</name>
</gene>
<dbReference type="Gene3D" id="1.20.1720.10">
    <property type="entry name" value="Multidrug resistance protein D"/>
    <property type="match status" value="1"/>
</dbReference>
<name>A0A4R7VUN9_9PSEU</name>
<dbReference type="AlphaFoldDB" id="A0A4R7VUN9"/>
<protein>
    <submittedName>
        <fullName evidence="8">MFS transporter</fullName>
    </submittedName>
</protein>
<dbReference type="InterPro" id="IPR005829">
    <property type="entry name" value="Sugar_transporter_CS"/>
</dbReference>
<accession>A0A4R7VUN9</accession>
<evidence type="ECO:0000256" key="1">
    <source>
        <dbReference type="ARBA" id="ARBA00004651"/>
    </source>
</evidence>
<comment type="subcellular location">
    <subcellularLocation>
        <location evidence="1">Cell membrane</location>
        <topology evidence="1">Multi-pass membrane protein</topology>
    </subcellularLocation>
</comment>
<dbReference type="SUPFAM" id="SSF103473">
    <property type="entry name" value="MFS general substrate transporter"/>
    <property type="match status" value="1"/>
</dbReference>
<reference evidence="8 9" key="1">
    <citation type="submission" date="2019-03" db="EMBL/GenBank/DDBJ databases">
        <title>Genomic Encyclopedia of Archaeal and Bacterial Type Strains, Phase II (KMG-II): from individual species to whole genera.</title>
        <authorList>
            <person name="Goeker M."/>
        </authorList>
    </citation>
    <scope>NUCLEOTIDE SEQUENCE [LARGE SCALE GENOMIC DNA]</scope>
    <source>
        <strain evidence="8 9">DSM 45499</strain>
    </source>
</reference>
<evidence type="ECO:0000313" key="8">
    <source>
        <dbReference type="EMBL" id="TDV53564.1"/>
    </source>
</evidence>
<keyword evidence="3 6" id="KW-0812">Transmembrane</keyword>
<dbReference type="PANTHER" id="PTHR42718">
    <property type="entry name" value="MAJOR FACILITATOR SUPERFAMILY MULTIDRUG TRANSPORTER MFSC"/>
    <property type="match status" value="1"/>
</dbReference>
<dbReference type="PROSITE" id="PS50850">
    <property type="entry name" value="MFS"/>
    <property type="match status" value="1"/>
</dbReference>
<dbReference type="EMBL" id="SOCP01000004">
    <property type="protein sequence ID" value="TDV53564.1"/>
    <property type="molecule type" value="Genomic_DNA"/>
</dbReference>
<feature type="transmembrane region" description="Helical" evidence="6">
    <location>
        <begin position="37"/>
        <end position="59"/>
    </location>
</feature>
<keyword evidence="9" id="KW-1185">Reference proteome</keyword>
<dbReference type="Pfam" id="PF07690">
    <property type="entry name" value="MFS_1"/>
    <property type="match status" value="1"/>
</dbReference>
<dbReference type="Proteomes" id="UP000294927">
    <property type="component" value="Unassembled WGS sequence"/>
</dbReference>
<evidence type="ECO:0000259" key="7">
    <source>
        <dbReference type="PROSITE" id="PS50850"/>
    </source>
</evidence>
<sequence length="81" mass="8684">MVLAVFLGTFMSLLDVSVVNVALPDMRLDLGAGFSTLQWVVDSYTLCLSALILSGGALADRFGRKRLYLGGLVVFPTWSGT</sequence>
<evidence type="ECO:0000256" key="4">
    <source>
        <dbReference type="ARBA" id="ARBA00022989"/>
    </source>
</evidence>
<evidence type="ECO:0000256" key="2">
    <source>
        <dbReference type="ARBA" id="ARBA00022448"/>
    </source>
</evidence>
<keyword evidence="2" id="KW-0813">Transport</keyword>
<dbReference type="GO" id="GO:0005886">
    <property type="term" value="C:plasma membrane"/>
    <property type="evidence" value="ECO:0007669"/>
    <property type="project" value="UniProtKB-SubCell"/>
</dbReference>
<dbReference type="GO" id="GO:0022857">
    <property type="term" value="F:transmembrane transporter activity"/>
    <property type="evidence" value="ECO:0007669"/>
    <property type="project" value="InterPro"/>
</dbReference>
<organism evidence="8 9">
    <name type="scientific">Actinophytocola oryzae</name>
    <dbReference type="NCBI Taxonomy" id="502181"/>
    <lineage>
        <taxon>Bacteria</taxon>
        <taxon>Bacillati</taxon>
        <taxon>Actinomycetota</taxon>
        <taxon>Actinomycetes</taxon>
        <taxon>Pseudonocardiales</taxon>
        <taxon>Pseudonocardiaceae</taxon>
    </lineage>
</organism>
<dbReference type="PROSITE" id="PS00216">
    <property type="entry name" value="SUGAR_TRANSPORT_1"/>
    <property type="match status" value="1"/>
</dbReference>
<dbReference type="InterPro" id="IPR036259">
    <property type="entry name" value="MFS_trans_sf"/>
</dbReference>
<feature type="domain" description="Major facilitator superfamily (MFS) profile" evidence="7">
    <location>
        <begin position="1"/>
        <end position="81"/>
    </location>
</feature>
<dbReference type="RefSeq" id="WP_208297517.1">
    <property type="nucleotide sequence ID" value="NZ_SOCP01000004.1"/>
</dbReference>
<evidence type="ECO:0000313" key="9">
    <source>
        <dbReference type="Proteomes" id="UP000294927"/>
    </source>
</evidence>
<proteinExistence type="predicted"/>
<keyword evidence="5 6" id="KW-0472">Membrane</keyword>
<evidence type="ECO:0000256" key="5">
    <source>
        <dbReference type="ARBA" id="ARBA00023136"/>
    </source>
</evidence>
<dbReference type="PANTHER" id="PTHR42718:SF9">
    <property type="entry name" value="MAJOR FACILITATOR SUPERFAMILY MULTIDRUG TRANSPORTER MFSC"/>
    <property type="match status" value="1"/>
</dbReference>
<dbReference type="InterPro" id="IPR020846">
    <property type="entry name" value="MFS_dom"/>
</dbReference>